<feature type="transmembrane region" description="Helical" evidence="10">
    <location>
        <begin position="21"/>
        <end position="43"/>
    </location>
</feature>
<dbReference type="EMBL" id="JAOPGA020000840">
    <property type="protein sequence ID" value="KAL0482307.1"/>
    <property type="molecule type" value="Genomic_DNA"/>
</dbReference>
<feature type="transmembrane region" description="Helical" evidence="10">
    <location>
        <begin position="329"/>
        <end position="353"/>
    </location>
</feature>
<evidence type="ECO:0000256" key="3">
    <source>
        <dbReference type="ARBA" id="ARBA00012132"/>
    </source>
</evidence>
<dbReference type="PANTHER" id="PTHR13205">
    <property type="entry name" value="TRANSMEMBRANE PROTEIN 15-RELATED"/>
    <property type="match status" value="1"/>
</dbReference>
<feature type="transmembrane region" description="Helical" evidence="10">
    <location>
        <begin position="199"/>
        <end position="216"/>
    </location>
</feature>
<evidence type="ECO:0000313" key="12">
    <source>
        <dbReference type="Proteomes" id="UP001431209"/>
    </source>
</evidence>
<keyword evidence="9 10" id="KW-0472">Membrane</keyword>
<keyword evidence="6 11" id="KW-0418">Kinase</keyword>
<evidence type="ECO:0000256" key="4">
    <source>
        <dbReference type="ARBA" id="ARBA00022679"/>
    </source>
</evidence>
<dbReference type="Proteomes" id="UP001431209">
    <property type="component" value="Unassembled WGS sequence"/>
</dbReference>
<comment type="caution">
    <text evidence="11">The sequence shown here is derived from an EMBL/GenBank/DDBJ whole genome shotgun (WGS) entry which is preliminary data.</text>
</comment>
<evidence type="ECO:0000256" key="7">
    <source>
        <dbReference type="ARBA" id="ARBA00022824"/>
    </source>
</evidence>
<dbReference type="PANTHER" id="PTHR13205:SF15">
    <property type="entry name" value="DOLICHOL KINASE"/>
    <property type="match status" value="1"/>
</dbReference>
<sequence>MCLADDKIANKIDTMSDSFSAGEALIMTQTIFLLFSRAVLLYYSPIYKRNVDVFYGYDVVDFFVLMTVGVLTMLFVIHWIVWPTLQERTNLRILTKMIIYSAFMLFVLCVPVFISIQNIIGLHPVRWMYRLTVSNTSHIIYCAWWVFCILFMFLGMSTSKNKDQVVRVFGLFNIPNILFRKFFHLMALVMFVYPTIHHPVFMLLSYGVALSFFMFAESARRVMYLACHSKYDPRDAAIVKTLDKIDASMKRFVDHRDSGPLVITHIYLLTGCTIPLLLSRVHTSDFLLPICGVIMLGLGDTMATLAGVNFGRNKWFNGTNKTLEGTIGSIAAVCLFSCLLCHLTVHHVVAIVFTCLLEAFTNQIDNLILPFYMCVMLNLIK</sequence>
<evidence type="ECO:0000256" key="9">
    <source>
        <dbReference type="ARBA" id="ARBA00023136"/>
    </source>
</evidence>
<feature type="transmembrane region" description="Helical" evidence="10">
    <location>
        <begin position="168"/>
        <end position="193"/>
    </location>
</feature>
<feature type="transmembrane region" description="Helical" evidence="10">
    <location>
        <begin position="259"/>
        <end position="280"/>
    </location>
</feature>
<keyword evidence="7" id="KW-0256">Endoplasmic reticulum</keyword>
<dbReference type="InterPro" id="IPR032974">
    <property type="entry name" value="Polypren_kinase"/>
</dbReference>
<feature type="transmembrane region" description="Helical" evidence="10">
    <location>
        <begin position="136"/>
        <end position="156"/>
    </location>
</feature>
<evidence type="ECO:0000256" key="2">
    <source>
        <dbReference type="ARBA" id="ARBA00010794"/>
    </source>
</evidence>
<keyword evidence="8 10" id="KW-1133">Transmembrane helix</keyword>
<evidence type="ECO:0000256" key="5">
    <source>
        <dbReference type="ARBA" id="ARBA00022692"/>
    </source>
</evidence>
<dbReference type="GO" id="GO:0005789">
    <property type="term" value="C:endoplasmic reticulum membrane"/>
    <property type="evidence" value="ECO:0007669"/>
    <property type="project" value="UniProtKB-SubCell"/>
</dbReference>
<dbReference type="GO" id="GO:0004168">
    <property type="term" value="F:dolichol kinase activity"/>
    <property type="evidence" value="ECO:0007669"/>
    <property type="project" value="UniProtKB-EC"/>
</dbReference>
<reference evidence="11 12" key="1">
    <citation type="submission" date="2024-03" db="EMBL/GenBank/DDBJ databases">
        <title>The Acrasis kona genome and developmental transcriptomes reveal deep origins of eukaryotic multicellular pathways.</title>
        <authorList>
            <person name="Sheikh S."/>
            <person name="Fu C.-J."/>
            <person name="Brown M.W."/>
            <person name="Baldauf S.L."/>
        </authorList>
    </citation>
    <scope>NUCLEOTIDE SEQUENCE [LARGE SCALE GENOMIC DNA]</scope>
    <source>
        <strain evidence="11 12">ATCC MYA-3509</strain>
    </source>
</reference>
<dbReference type="AlphaFoldDB" id="A0AAW2YZ46"/>
<accession>A0AAW2YZ46</accession>
<evidence type="ECO:0000256" key="6">
    <source>
        <dbReference type="ARBA" id="ARBA00022777"/>
    </source>
</evidence>
<feature type="transmembrane region" description="Helical" evidence="10">
    <location>
        <begin position="286"/>
        <end position="308"/>
    </location>
</feature>
<evidence type="ECO:0000256" key="1">
    <source>
        <dbReference type="ARBA" id="ARBA00004477"/>
    </source>
</evidence>
<keyword evidence="4" id="KW-0808">Transferase</keyword>
<comment type="subcellular location">
    <subcellularLocation>
        <location evidence="1">Endoplasmic reticulum membrane</location>
        <topology evidence="1">Multi-pass membrane protein</topology>
    </subcellularLocation>
</comment>
<evidence type="ECO:0000256" key="8">
    <source>
        <dbReference type="ARBA" id="ARBA00022989"/>
    </source>
</evidence>
<evidence type="ECO:0000313" key="11">
    <source>
        <dbReference type="EMBL" id="KAL0482307.1"/>
    </source>
</evidence>
<gene>
    <name evidence="11" type="ORF">AKO1_012933</name>
</gene>
<dbReference type="GO" id="GO:0043048">
    <property type="term" value="P:dolichyl monophosphate biosynthetic process"/>
    <property type="evidence" value="ECO:0007669"/>
    <property type="project" value="TreeGrafter"/>
</dbReference>
<dbReference type="EC" id="2.7.1.108" evidence="3"/>
<organism evidence="11 12">
    <name type="scientific">Acrasis kona</name>
    <dbReference type="NCBI Taxonomy" id="1008807"/>
    <lineage>
        <taxon>Eukaryota</taxon>
        <taxon>Discoba</taxon>
        <taxon>Heterolobosea</taxon>
        <taxon>Tetramitia</taxon>
        <taxon>Eutetramitia</taxon>
        <taxon>Acrasidae</taxon>
        <taxon>Acrasis</taxon>
    </lineage>
</organism>
<feature type="transmembrane region" description="Helical" evidence="10">
    <location>
        <begin position="97"/>
        <end position="116"/>
    </location>
</feature>
<protein>
    <recommendedName>
        <fullName evidence="3">dolichol kinase</fullName>
        <ecNumber evidence="3">2.7.1.108</ecNumber>
    </recommendedName>
</protein>
<feature type="transmembrane region" description="Helical" evidence="10">
    <location>
        <begin position="63"/>
        <end position="85"/>
    </location>
</feature>
<keyword evidence="5 10" id="KW-0812">Transmembrane</keyword>
<keyword evidence="12" id="KW-1185">Reference proteome</keyword>
<comment type="similarity">
    <text evidence="2">Belongs to the polyprenol kinase family.</text>
</comment>
<name>A0AAW2YZ46_9EUKA</name>
<proteinExistence type="inferred from homology"/>
<evidence type="ECO:0000256" key="10">
    <source>
        <dbReference type="SAM" id="Phobius"/>
    </source>
</evidence>